<name>A0ABQ0AR35_9RHOB</name>
<reference evidence="2 3" key="1">
    <citation type="submission" date="2024-04" db="EMBL/GenBank/DDBJ databases">
        <title>Draft genome sequence of Pseudophaeobacter arcticus NBRC 116598.</title>
        <authorList>
            <person name="Miyakawa T."/>
            <person name="Kusuya Y."/>
            <person name="Miura T."/>
        </authorList>
    </citation>
    <scope>NUCLEOTIDE SEQUENCE [LARGE SCALE GENOMIC DNA]</scope>
    <source>
        <strain evidence="2 3">SU-CL00105</strain>
    </source>
</reference>
<evidence type="ECO:0000313" key="3">
    <source>
        <dbReference type="Proteomes" id="UP001441944"/>
    </source>
</evidence>
<sequence length="77" mass="7978">MVLMGKIIAWVLIVFGGLRTITGIYVATFVSDAEAYAAASAYLLGTKTSGEAIDQGLIMIGLGVAMGLLAQIASNRE</sequence>
<evidence type="ECO:0000313" key="2">
    <source>
        <dbReference type="EMBL" id="GAA6198336.1"/>
    </source>
</evidence>
<keyword evidence="1" id="KW-0812">Transmembrane</keyword>
<gene>
    <name evidence="2" type="ORF">NBRC116598_37810</name>
</gene>
<proteinExistence type="predicted"/>
<dbReference type="RefSeq" id="WP_353402166.1">
    <property type="nucleotide sequence ID" value="NZ_BAABWU010000021.1"/>
</dbReference>
<keyword evidence="3" id="KW-1185">Reference proteome</keyword>
<organism evidence="2 3">
    <name type="scientific">Pseudophaeobacter arcticus</name>
    <dbReference type="NCBI Taxonomy" id="385492"/>
    <lineage>
        <taxon>Bacteria</taxon>
        <taxon>Pseudomonadati</taxon>
        <taxon>Pseudomonadota</taxon>
        <taxon>Alphaproteobacteria</taxon>
        <taxon>Rhodobacterales</taxon>
        <taxon>Paracoccaceae</taxon>
        <taxon>Pseudophaeobacter</taxon>
    </lineage>
</organism>
<protein>
    <submittedName>
        <fullName evidence="2">Uncharacterized protein</fullName>
    </submittedName>
</protein>
<feature type="transmembrane region" description="Helical" evidence="1">
    <location>
        <begin position="52"/>
        <end position="73"/>
    </location>
</feature>
<evidence type="ECO:0000256" key="1">
    <source>
        <dbReference type="SAM" id="Phobius"/>
    </source>
</evidence>
<dbReference type="Proteomes" id="UP001441944">
    <property type="component" value="Unassembled WGS sequence"/>
</dbReference>
<accession>A0ABQ0AR35</accession>
<keyword evidence="1" id="KW-1133">Transmembrane helix</keyword>
<comment type="caution">
    <text evidence="2">The sequence shown here is derived from an EMBL/GenBank/DDBJ whole genome shotgun (WGS) entry which is preliminary data.</text>
</comment>
<feature type="transmembrane region" description="Helical" evidence="1">
    <location>
        <begin position="7"/>
        <end position="27"/>
    </location>
</feature>
<dbReference type="EMBL" id="BAABWU010000021">
    <property type="protein sequence ID" value="GAA6198336.1"/>
    <property type="molecule type" value="Genomic_DNA"/>
</dbReference>
<keyword evidence="1" id="KW-0472">Membrane</keyword>